<evidence type="ECO:0000313" key="4">
    <source>
        <dbReference type="Proteomes" id="UP000004367"/>
    </source>
</evidence>
<dbReference type="STRING" id="1089455.MOPEL_084_00300"/>
<feature type="domain" description="DUF1023" evidence="2">
    <location>
        <begin position="247"/>
        <end position="423"/>
    </location>
</feature>
<keyword evidence="4" id="KW-1185">Reference proteome</keyword>
<organism evidence="3 4">
    <name type="scientific">Mobilicoccus pelagius NBRC 104925</name>
    <dbReference type="NCBI Taxonomy" id="1089455"/>
    <lineage>
        <taxon>Bacteria</taxon>
        <taxon>Bacillati</taxon>
        <taxon>Actinomycetota</taxon>
        <taxon>Actinomycetes</taxon>
        <taxon>Micrococcales</taxon>
        <taxon>Dermatophilaceae</taxon>
        <taxon>Mobilicoccus</taxon>
    </lineage>
</organism>
<dbReference type="EMBL" id="BAFE01000062">
    <property type="protein sequence ID" value="GAB48895.1"/>
    <property type="molecule type" value="Genomic_DNA"/>
</dbReference>
<proteinExistence type="predicted"/>
<reference evidence="3 4" key="1">
    <citation type="submission" date="2012-02" db="EMBL/GenBank/DDBJ databases">
        <title>Whole genome shotgun sequence of Mobilicoccus pelagius NBRC 104925.</title>
        <authorList>
            <person name="Yoshida Y."/>
            <person name="Hosoyama A."/>
            <person name="Tsuchikane K."/>
            <person name="Katsumata H."/>
            <person name="Yamazaki S."/>
            <person name="Fujita N."/>
        </authorList>
    </citation>
    <scope>NUCLEOTIDE SEQUENCE [LARGE SCALE GENOMIC DNA]</scope>
    <source>
        <strain evidence="3 4">NBRC 104925</strain>
    </source>
</reference>
<gene>
    <name evidence="3" type="ORF">MOPEL_084_00300</name>
</gene>
<dbReference type="RefSeq" id="WP_009482793.1">
    <property type="nucleotide sequence ID" value="NZ_BAFE01000062.1"/>
</dbReference>
<dbReference type="OrthoDB" id="3259161at2"/>
<evidence type="ECO:0000259" key="2">
    <source>
        <dbReference type="Pfam" id="PF06259"/>
    </source>
</evidence>
<dbReference type="SUPFAM" id="SSF53474">
    <property type="entry name" value="alpha/beta-Hydrolases"/>
    <property type="match status" value="1"/>
</dbReference>
<accession>H5UT37</accession>
<dbReference type="Proteomes" id="UP000004367">
    <property type="component" value="Unassembled WGS sequence"/>
</dbReference>
<name>H5UT37_9MICO</name>
<feature type="region of interest" description="Disordered" evidence="1">
    <location>
        <begin position="492"/>
        <end position="520"/>
    </location>
</feature>
<protein>
    <recommendedName>
        <fullName evidence="2">DUF1023 domain-containing protein</fullName>
    </recommendedName>
</protein>
<feature type="compositionally biased region" description="Pro residues" evidence="1">
    <location>
        <begin position="510"/>
        <end position="520"/>
    </location>
</feature>
<comment type="caution">
    <text evidence="3">The sequence shown here is derived from an EMBL/GenBank/DDBJ whole genome shotgun (WGS) entry which is preliminary data.</text>
</comment>
<dbReference type="InterPro" id="IPR010427">
    <property type="entry name" value="DUF1023"/>
</dbReference>
<evidence type="ECO:0000313" key="3">
    <source>
        <dbReference type="EMBL" id="GAB48895.1"/>
    </source>
</evidence>
<evidence type="ECO:0000256" key="1">
    <source>
        <dbReference type="SAM" id="MobiDB-lite"/>
    </source>
</evidence>
<sequence>MPEETLAGALERIADELAGGLADARLAHEAVTRLPRRLDSLGDEILAGRTRVELLWAERLVTDLRLEAAAVRRRAPRLALSGAPLPPRPPDDDPEVVAAWWAAMTEQEREDVLLSDPVFVGGADGLPLAVRHRANLRVLDDEIERRRSAGHRPGTGADGGIPWIGGIGTAGTTGGTDAGDDVDAEELLQRERDSSDLRGLLKLRAVLDPQTATDDWADDRIREDLDRITTPVAHRWCYLLDASSHPLRAAVLLGDLDTADRVVLHVPGATTSLDLRLLREMAWMSNLRAEAGRYVGAVRVAVLDWIGYQTPQDIAVRRPLGDSGVPLLLPGQAADPHYAQEAVPDLVRCAEGLRTVCLPGTRLTGSGHSYGGSVLGLGLAATGVFDAAAVAGCPGLFTTDVATLHVPEGEVYAAAAPGDLVALLGVFGAPTHQVAGIRSLSTRTRPVVHPDGSRALLLPVFGHESYYNLGSVTLHGIGAVVAGATAQVRATRREGRGGGTGGESEGAGLLPPPPPDGPTP</sequence>
<dbReference type="ESTHER" id="9mico-h5ut37">
    <property type="family name" value="Duf_1023"/>
</dbReference>
<dbReference type="Pfam" id="PF06259">
    <property type="entry name" value="Abhydrolase_8"/>
    <property type="match status" value="1"/>
</dbReference>
<dbReference type="InterPro" id="IPR029058">
    <property type="entry name" value="AB_hydrolase_fold"/>
</dbReference>
<dbReference type="eggNOG" id="COG1071">
    <property type="taxonomic scope" value="Bacteria"/>
</dbReference>
<dbReference type="AlphaFoldDB" id="H5UT37"/>